<proteinExistence type="predicted"/>
<dbReference type="Proteomes" id="UP001220324">
    <property type="component" value="Unassembled WGS sequence"/>
</dbReference>
<protein>
    <submittedName>
        <fullName evidence="2">Uncharacterized protein</fullName>
    </submittedName>
</protein>
<dbReference type="EMBL" id="JAQIZZ010000001">
    <property type="protein sequence ID" value="KAJ5557245.1"/>
    <property type="molecule type" value="Genomic_DNA"/>
</dbReference>
<keyword evidence="3" id="KW-1185">Reference proteome</keyword>
<evidence type="ECO:0000313" key="2">
    <source>
        <dbReference type="EMBL" id="KAJ5557245.1"/>
    </source>
</evidence>
<feature type="region of interest" description="Disordered" evidence="1">
    <location>
        <begin position="1"/>
        <end position="46"/>
    </location>
</feature>
<sequence>MSKAVYQDASPPPYTESTQPSHEGVPPYEAPSFGENADGSKTIQSSTKFPPVLNGYFQWKLTRTFHLGPSAEERLFAVTTHANLMSSKPLIELHDGSTNEHPIMATVHADKWGRTRPATITLPARAGSPHVGSIEEQLVPGSSKSSMSASSTWAFEIDAKDKSSSRERFEWRSSHGKEIKDLATGVSHGWKLVWVSGPGSGVGGSRKKRVAGYSSDGLEIVAIIAHNASFSITKGFRFAFMGAGLTGTLGEVWEIATLSSALMLWYIDAQQTAAASAVAASA</sequence>
<organism evidence="2 3">
    <name type="scientific">Penicillium frequentans</name>
    <dbReference type="NCBI Taxonomy" id="3151616"/>
    <lineage>
        <taxon>Eukaryota</taxon>
        <taxon>Fungi</taxon>
        <taxon>Dikarya</taxon>
        <taxon>Ascomycota</taxon>
        <taxon>Pezizomycotina</taxon>
        <taxon>Eurotiomycetes</taxon>
        <taxon>Eurotiomycetidae</taxon>
        <taxon>Eurotiales</taxon>
        <taxon>Aspergillaceae</taxon>
        <taxon>Penicillium</taxon>
    </lineage>
</organism>
<comment type="caution">
    <text evidence="2">The sequence shown here is derived from an EMBL/GenBank/DDBJ whole genome shotgun (WGS) entry which is preliminary data.</text>
</comment>
<evidence type="ECO:0000256" key="1">
    <source>
        <dbReference type="SAM" id="MobiDB-lite"/>
    </source>
</evidence>
<evidence type="ECO:0000313" key="3">
    <source>
        <dbReference type="Proteomes" id="UP001220324"/>
    </source>
</evidence>
<accession>A0AAD6D755</accession>
<name>A0AAD6D755_9EURO</name>
<reference evidence="2 3" key="1">
    <citation type="journal article" date="2023" name="IMA Fungus">
        <title>Comparative genomic study of the Penicillium genus elucidates a diverse pangenome and 15 lateral gene transfer events.</title>
        <authorList>
            <person name="Petersen C."/>
            <person name="Sorensen T."/>
            <person name="Nielsen M.R."/>
            <person name="Sondergaard T.E."/>
            <person name="Sorensen J.L."/>
            <person name="Fitzpatrick D.A."/>
            <person name="Frisvad J.C."/>
            <person name="Nielsen K.L."/>
        </authorList>
    </citation>
    <scope>NUCLEOTIDE SEQUENCE [LARGE SCALE GENOMIC DNA]</scope>
    <source>
        <strain evidence="2 3">IBT 35679</strain>
    </source>
</reference>
<gene>
    <name evidence="2" type="ORF">N7494_001160</name>
</gene>
<dbReference type="AlphaFoldDB" id="A0AAD6D755"/>